<evidence type="ECO:0000259" key="3">
    <source>
        <dbReference type="Pfam" id="PF00881"/>
    </source>
</evidence>
<evidence type="ECO:0000256" key="2">
    <source>
        <dbReference type="ARBA" id="ARBA00023002"/>
    </source>
</evidence>
<evidence type="ECO:0000256" key="1">
    <source>
        <dbReference type="ARBA" id="ARBA00007118"/>
    </source>
</evidence>
<dbReference type="Pfam" id="PF00881">
    <property type="entry name" value="Nitroreductase"/>
    <property type="match status" value="1"/>
</dbReference>
<comment type="caution">
    <text evidence="4">The sequence shown here is derived from an EMBL/GenBank/DDBJ whole genome shotgun (WGS) entry which is preliminary data.</text>
</comment>
<dbReference type="InterPro" id="IPR000415">
    <property type="entry name" value="Nitroreductase-like"/>
</dbReference>
<dbReference type="EMBL" id="JAVBVO010000001">
    <property type="protein sequence ID" value="MDZ5757332.1"/>
    <property type="molecule type" value="Genomic_DNA"/>
</dbReference>
<name>A0AAW9K0M6_CARML</name>
<dbReference type="Gene3D" id="3.40.109.10">
    <property type="entry name" value="NADH Oxidase"/>
    <property type="match status" value="1"/>
</dbReference>
<dbReference type="CDD" id="cd02137">
    <property type="entry name" value="MhqN-like"/>
    <property type="match status" value="1"/>
</dbReference>
<organism evidence="4 5">
    <name type="scientific">Carnobacterium maltaromaticum</name>
    <name type="common">Carnobacterium piscicola</name>
    <dbReference type="NCBI Taxonomy" id="2751"/>
    <lineage>
        <taxon>Bacteria</taxon>
        <taxon>Bacillati</taxon>
        <taxon>Bacillota</taxon>
        <taxon>Bacilli</taxon>
        <taxon>Lactobacillales</taxon>
        <taxon>Carnobacteriaceae</taxon>
        <taxon>Carnobacterium</taxon>
    </lineage>
</organism>
<evidence type="ECO:0000313" key="4">
    <source>
        <dbReference type="EMBL" id="MDZ5757332.1"/>
    </source>
</evidence>
<comment type="similarity">
    <text evidence="1">Belongs to the nitroreductase family.</text>
</comment>
<dbReference type="PANTHER" id="PTHR43673:SF10">
    <property type="entry name" value="NADH DEHYDROGENASE_NAD(P)H NITROREDUCTASE XCC3605-RELATED"/>
    <property type="match status" value="1"/>
</dbReference>
<evidence type="ECO:0000313" key="5">
    <source>
        <dbReference type="Proteomes" id="UP001290462"/>
    </source>
</evidence>
<dbReference type="SUPFAM" id="SSF55469">
    <property type="entry name" value="FMN-dependent nitroreductase-like"/>
    <property type="match status" value="1"/>
</dbReference>
<protein>
    <submittedName>
        <fullName evidence="4">Nitroreductase family protein</fullName>
    </submittedName>
</protein>
<accession>A0AAW9K0M6</accession>
<dbReference type="GO" id="GO:0016491">
    <property type="term" value="F:oxidoreductase activity"/>
    <property type="evidence" value="ECO:0007669"/>
    <property type="project" value="UniProtKB-KW"/>
</dbReference>
<dbReference type="RefSeq" id="WP_015075647.1">
    <property type="nucleotide sequence ID" value="NZ_BJOJ01000029.1"/>
</dbReference>
<dbReference type="AlphaFoldDB" id="A0AAW9K0M6"/>
<sequence length="210" mass="23503">MGMVSNDFHKIMMERRSIRAYDEAVKIQQEEMAQILTEATSAPSSVNMQPWRFVVVESSEGKAKLRPLVGSNVLQNDTSAAMILLFGDRNCFAYSADIYGVAVERGLMPKEVEERQLKNLKHHYETISPDHLKETLLIDGGLVAMQLMLVAREHGYDTNAIGGFKKELLAEAFNMDAARYVPIMIVSIGKAVEAGFPSVRLPIEKITEWV</sequence>
<keyword evidence="2" id="KW-0560">Oxidoreductase</keyword>
<dbReference type="InterPro" id="IPR029479">
    <property type="entry name" value="Nitroreductase"/>
</dbReference>
<reference evidence="4" key="1">
    <citation type="submission" date="2023-08" db="EMBL/GenBank/DDBJ databases">
        <title>Genomic characterization of piscicolin 126 produced by Carnobacterium maltaromaticum CM22 strain isolated from salmon (Salmo salar).</title>
        <authorList>
            <person name="Gonzalez-Gragera E."/>
            <person name="Garcia-Lopez J.D."/>
            <person name="Teso-Perez C."/>
            <person name="Gimenez-Hernandez I."/>
            <person name="Peralta-Sanchez J.M."/>
            <person name="Valdivia E."/>
            <person name="Montalban-Lopez M."/>
            <person name="Martin-Platero A.M."/>
            <person name="Banos A."/>
            <person name="Martinez-Bueno M."/>
        </authorList>
    </citation>
    <scope>NUCLEOTIDE SEQUENCE</scope>
    <source>
        <strain evidence="4">CM22</strain>
    </source>
</reference>
<proteinExistence type="inferred from homology"/>
<dbReference type="Proteomes" id="UP001290462">
    <property type="component" value="Unassembled WGS sequence"/>
</dbReference>
<dbReference type="PANTHER" id="PTHR43673">
    <property type="entry name" value="NAD(P)H NITROREDUCTASE YDGI-RELATED"/>
    <property type="match status" value="1"/>
</dbReference>
<dbReference type="GeneID" id="83606906"/>
<gene>
    <name evidence="4" type="ORF">RAK27_01515</name>
</gene>
<feature type="domain" description="Nitroreductase" evidence="3">
    <location>
        <begin position="13"/>
        <end position="190"/>
    </location>
</feature>